<evidence type="ECO:0000313" key="3">
    <source>
        <dbReference type="Proteomes" id="UP000001072"/>
    </source>
</evidence>
<evidence type="ECO:0000256" key="1">
    <source>
        <dbReference type="SAM" id="MobiDB-lite"/>
    </source>
</evidence>
<keyword evidence="3" id="KW-1185">Reference proteome</keyword>
<organism evidence="3">
    <name type="scientific">Melampsora larici-populina (strain 98AG31 / pathotype 3-4-7)</name>
    <name type="common">Poplar leaf rust fungus</name>
    <dbReference type="NCBI Taxonomy" id="747676"/>
    <lineage>
        <taxon>Eukaryota</taxon>
        <taxon>Fungi</taxon>
        <taxon>Dikarya</taxon>
        <taxon>Basidiomycota</taxon>
        <taxon>Pucciniomycotina</taxon>
        <taxon>Pucciniomycetes</taxon>
        <taxon>Pucciniales</taxon>
        <taxon>Melampsoraceae</taxon>
        <taxon>Melampsora</taxon>
    </lineage>
</organism>
<dbReference type="Proteomes" id="UP000001072">
    <property type="component" value="Unassembled WGS sequence"/>
</dbReference>
<feature type="region of interest" description="Disordered" evidence="1">
    <location>
        <begin position="73"/>
        <end position="102"/>
    </location>
</feature>
<sequence>MSWNCGMPQLLGGTAEYSQMTEQEEALLTTSWAGLVERSRLMWKASSPAEIVEATPMDEGELAEQHLANLDEYLDEDNGGGDVLEEVNNSEDVASDDGIDLD</sequence>
<dbReference type="KEGG" id="mlr:MELLADRAFT_68860"/>
<gene>
    <name evidence="2" type="ORF">MELLADRAFT_68860</name>
</gene>
<dbReference type="OrthoDB" id="10581948at2759"/>
<dbReference type="EMBL" id="GL883164">
    <property type="protein sequence ID" value="EGF99097.1"/>
    <property type="molecule type" value="Genomic_DNA"/>
</dbReference>
<reference evidence="3" key="1">
    <citation type="journal article" date="2011" name="Proc. Natl. Acad. Sci. U.S.A.">
        <title>Obligate biotrophy features unraveled by the genomic analysis of rust fungi.</title>
        <authorList>
            <person name="Duplessis S."/>
            <person name="Cuomo C.A."/>
            <person name="Lin Y.-C."/>
            <person name="Aerts A."/>
            <person name="Tisserant E."/>
            <person name="Veneault-Fourrey C."/>
            <person name="Joly D.L."/>
            <person name="Hacquard S."/>
            <person name="Amselem J."/>
            <person name="Cantarel B.L."/>
            <person name="Chiu R."/>
            <person name="Coutinho P.M."/>
            <person name="Feau N."/>
            <person name="Field M."/>
            <person name="Frey P."/>
            <person name="Gelhaye E."/>
            <person name="Goldberg J."/>
            <person name="Grabherr M.G."/>
            <person name="Kodira C.D."/>
            <person name="Kohler A."/>
            <person name="Kuees U."/>
            <person name="Lindquist E.A."/>
            <person name="Lucas S.M."/>
            <person name="Mago R."/>
            <person name="Mauceli E."/>
            <person name="Morin E."/>
            <person name="Murat C."/>
            <person name="Pangilinan J.L."/>
            <person name="Park R."/>
            <person name="Pearson M."/>
            <person name="Quesneville H."/>
            <person name="Rouhier N."/>
            <person name="Sakthikumar S."/>
            <person name="Salamov A.A."/>
            <person name="Schmutz J."/>
            <person name="Selles B."/>
            <person name="Shapiro H."/>
            <person name="Tanguay P."/>
            <person name="Tuskan G.A."/>
            <person name="Henrissat B."/>
            <person name="Van de Peer Y."/>
            <person name="Rouze P."/>
            <person name="Ellis J.G."/>
            <person name="Dodds P.N."/>
            <person name="Schein J.E."/>
            <person name="Zhong S."/>
            <person name="Hamelin R.C."/>
            <person name="Grigoriev I.V."/>
            <person name="Szabo L.J."/>
            <person name="Martin F."/>
        </authorList>
    </citation>
    <scope>NUCLEOTIDE SEQUENCE [LARGE SCALE GENOMIC DNA]</scope>
    <source>
        <strain evidence="3">98AG31 / pathotype 3-4-7</strain>
    </source>
</reference>
<name>F4S8F7_MELLP</name>
<dbReference type="VEuPathDB" id="FungiDB:MELLADRAFT_68860"/>
<proteinExistence type="predicted"/>
<evidence type="ECO:0000313" key="2">
    <source>
        <dbReference type="EMBL" id="EGF99097.1"/>
    </source>
</evidence>
<dbReference type="HOGENOM" id="CLU_134545_0_0_1"/>
<dbReference type="AlphaFoldDB" id="F4S8F7"/>
<dbReference type="GeneID" id="18931122"/>
<dbReference type="RefSeq" id="XP_007417625.1">
    <property type="nucleotide sequence ID" value="XM_007417563.1"/>
</dbReference>
<accession>F4S8F7</accession>
<protein>
    <submittedName>
        <fullName evidence="2">Uncharacterized protein</fullName>
    </submittedName>
</protein>
<dbReference type="InParanoid" id="F4S8F7"/>